<dbReference type="InterPro" id="IPR007739">
    <property type="entry name" value="RgpF"/>
</dbReference>
<dbReference type="Proteomes" id="UP000324176">
    <property type="component" value="Unassembled WGS sequence"/>
</dbReference>
<evidence type="ECO:0000313" key="1">
    <source>
        <dbReference type="EMBL" id="TYP86049.1"/>
    </source>
</evidence>
<proteinExistence type="predicted"/>
<gene>
    <name evidence="1" type="ORF">BCL69_10346</name>
</gene>
<dbReference type="Pfam" id="PF05045">
    <property type="entry name" value="RgpF"/>
    <property type="match status" value="1"/>
</dbReference>
<dbReference type="EMBL" id="VNHT01000034">
    <property type="protein sequence ID" value="TYP86049.1"/>
    <property type="molecule type" value="Genomic_DNA"/>
</dbReference>
<evidence type="ECO:0000313" key="2">
    <source>
        <dbReference type="Proteomes" id="UP000324176"/>
    </source>
</evidence>
<dbReference type="RefSeq" id="WP_052751958.1">
    <property type="nucleotide sequence ID" value="NZ_CP011451.1"/>
</dbReference>
<sequence>MTDSLHFHPHLQSYFLYCKKTVINSQEFTRFFSEVEVLEFKMAIIKKYEVGFSQSFGRRLRLSALYSLESILNQIHYHDRPKNWIDATTCLWKPLLTEFNFPFLKKTFNKKRDKYRRSFRDTCEKWFKLYCRYAGGVYDVYLIP</sequence>
<reference evidence="1 2" key="1">
    <citation type="submission" date="2019-07" db="EMBL/GenBank/DDBJ databases">
        <title>Active sludge and wastewater microbial communities from Klosterneuburg, Austria.</title>
        <authorList>
            <person name="Wagner M."/>
        </authorList>
    </citation>
    <scope>NUCLEOTIDE SEQUENCE [LARGE SCALE GENOMIC DNA]</scope>
    <source>
        <strain evidence="1 2">Nm2</strain>
    </source>
</reference>
<protein>
    <submittedName>
        <fullName evidence="1">Rhamnan synthesis protein F</fullName>
    </submittedName>
</protein>
<accession>A0A5D3YDF9</accession>
<name>A0A5D3YDF9_9PROT</name>
<comment type="caution">
    <text evidence="1">The sequence shown here is derived from an EMBL/GenBank/DDBJ whole genome shotgun (WGS) entry which is preliminary data.</text>
</comment>
<dbReference type="AlphaFoldDB" id="A0A5D3YDF9"/>
<organism evidence="1 2">
    <name type="scientific">Nitrosomonas communis</name>
    <dbReference type="NCBI Taxonomy" id="44574"/>
    <lineage>
        <taxon>Bacteria</taxon>
        <taxon>Pseudomonadati</taxon>
        <taxon>Pseudomonadota</taxon>
        <taxon>Betaproteobacteria</taxon>
        <taxon>Nitrosomonadales</taxon>
        <taxon>Nitrosomonadaceae</taxon>
        <taxon>Nitrosomonas</taxon>
    </lineage>
</organism>